<feature type="domain" description="Beta-mannosidase-like galactose-binding" evidence="3">
    <location>
        <begin position="14"/>
        <end position="105"/>
    </location>
</feature>
<evidence type="ECO:0000313" key="4">
    <source>
        <dbReference type="EMBL" id="GAI15280.1"/>
    </source>
</evidence>
<dbReference type="InterPro" id="IPR050887">
    <property type="entry name" value="Beta-mannosidase_GH2"/>
</dbReference>
<reference evidence="4" key="1">
    <citation type="journal article" date="2014" name="Front. Microbiol.">
        <title>High frequency of phylogenetically diverse reductive dehalogenase-homologous genes in deep subseafloor sedimentary metagenomes.</title>
        <authorList>
            <person name="Kawai M."/>
            <person name="Futagami T."/>
            <person name="Toyoda A."/>
            <person name="Takaki Y."/>
            <person name="Nishi S."/>
            <person name="Hori S."/>
            <person name="Arai W."/>
            <person name="Tsubouchi T."/>
            <person name="Morono Y."/>
            <person name="Uchiyama I."/>
            <person name="Ito T."/>
            <person name="Fujiyama A."/>
            <person name="Inagaki F."/>
            <person name="Takami H."/>
        </authorList>
    </citation>
    <scope>NUCLEOTIDE SEQUENCE</scope>
    <source>
        <strain evidence="4">Expedition CK06-06</strain>
    </source>
</reference>
<dbReference type="SUPFAM" id="SSF49785">
    <property type="entry name" value="Galactose-binding domain-like"/>
    <property type="match status" value="1"/>
</dbReference>
<keyword evidence="1" id="KW-0378">Hydrolase</keyword>
<sequence>MSATMQTVYLSGEWTLKQLGKKERIKATVPGCVHTDLLAAGKIPDPYYRDNEQVLQWIGEVDWVYMRTFNIQEEFLNHEQVLLHCEGLDTLATIKINSKEIARTD</sequence>
<dbReference type="AlphaFoldDB" id="X1MKP2"/>
<evidence type="ECO:0000256" key="1">
    <source>
        <dbReference type="ARBA" id="ARBA00022801"/>
    </source>
</evidence>
<accession>X1MKP2</accession>
<feature type="non-terminal residue" evidence="4">
    <location>
        <position position="105"/>
    </location>
</feature>
<protein>
    <recommendedName>
        <fullName evidence="3">Beta-mannosidase-like galactose-binding domain-containing protein</fullName>
    </recommendedName>
</protein>
<keyword evidence="2" id="KW-0326">Glycosidase</keyword>
<dbReference type="PANTHER" id="PTHR43730:SF1">
    <property type="entry name" value="BETA-MANNOSIDASE"/>
    <property type="match status" value="1"/>
</dbReference>
<dbReference type="GO" id="GO:0006516">
    <property type="term" value="P:glycoprotein catabolic process"/>
    <property type="evidence" value="ECO:0007669"/>
    <property type="project" value="TreeGrafter"/>
</dbReference>
<dbReference type="InterPro" id="IPR008979">
    <property type="entry name" value="Galactose-bd-like_sf"/>
</dbReference>
<dbReference type="Pfam" id="PF22666">
    <property type="entry name" value="Glyco_hydro_2_N2"/>
    <property type="match status" value="1"/>
</dbReference>
<dbReference type="PANTHER" id="PTHR43730">
    <property type="entry name" value="BETA-MANNOSIDASE"/>
    <property type="match status" value="1"/>
</dbReference>
<proteinExistence type="predicted"/>
<dbReference type="EMBL" id="BARV01006625">
    <property type="protein sequence ID" value="GAI15280.1"/>
    <property type="molecule type" value="Genomic_DNA"/>
</dbReference>
<dbReference type="Gene3D" id="2.60.120.260">
    <property type="entry name" value="Galactose-binding domain-like"/>
    <property type="match status" value="1"/>
</dbReference>
<comment type="caution">
    <text evidence="4">The sequence shown here is derived from an EMBL/GenBank/DDBJ whole genome shotgun (WGS) entry which is preliminary data.</text>
</comment>
<evidence type="ECO:0000259" key="3">
    <source>
        <dbReference type="Pfam" id="PF22666"/>
    </source>
</evidence>
<gene>
    <name evidence="4" type="ORF">S06H3_13558</name>
</gene>
<dbReference type="GO" id="GO:0004567">
    <property type="term" value="F:beta-mannosidase activity"/>
    <property type="evidence" value="ECO:0007669"/>
    <property type="project" value="TreeGrafter"/>
</dbReference>
<organism evidence="4">
    <name type="scientific">marine sediment metagenome</name>
    <dbReference type="NCBI Taxonomy" id="412755"/>
    <lineage>
        <taxon>unclassified sequences</taxon>
        <taxon>metagenomes</taxon>
        <taxon>ecological metagenomes</taxon>
    </lineage>
</organism>
<evidence type="ECO:0000256" key="2">
    <source>
        <dbReference type="ARBA" id="ARBA00023295"/>
    </source>
</evidence>
<name>X1MKP2_9ZZZZ</name>
<dbReference type="InterPro" id="IPR054593">
    <property type="entry name" value="Beta-mannosidase-like_N2"/>
</dbReference>